<dbReference type="Gene3D" id="1.20.1560.10">
    <property type="entry name" value="ABC transporter type 1, transmembrane domain"/>
    <property type="match status" value="1"/>
</dbReference>
<dbReference type="InterPro" id="IPR003439">
    <property type="entry name" value="ABC_transporter-like_ATP-bd"/>
</dbReference>
<dbReference type="GO" id="GO:0005886">
    <property type="term" value="C:plasma membrane"/>
    <property type="evidence" value="ECO:0007669"/>
    <property type="project" value="UniProtKB-SubCell"/>
</dbReference>
<comment type="caution">
    <text evidence="12">The sequence shown here is derived from an EMBL/GenBank/DDBJ whole genome shotgun (WGS) entry which is preliminary data.</text>
</comment>
<dbReference type="SUPFAM" id="SSF52540">
    <property type="entry name" value="P-loop containing nucleoside triphosphate hydrolases"/>
    <property type="match status" value="1"/>
</dbReference>
<dbReference type="CDD" id="cd18548">
    <property type="entry name" value="ABC_6TM_Tm287_like"/>
    <property type="match status" value="1"/>
</dbReference>
<dbReference type="EMBL" id="LGTO01000004">
    <property type="protein sequence ID" value="KNE22046.1"/>
    <property type="molecule type" value="Genomic_DNA"/>
</dbReference>
<evidence type="ECO:0000259" key="10">
    <source>
        <dbReference type="PROSITE" id="PS50893"/>
    </source>
</evidence>
<evidence type="ECO:0000259" key="11">
    <source>
        <dbReference type="PROSITE" id="PS50929"/>
    </source>
</evidence>
<evidence type="ECO:0000256" key="9">
    <source>
        <dbReference type="SAM" id="Phobius"/>
    </source>
</evidence>
<dbReference type="SMART" id="SM00382">
    <property type="entry name" value="AAA"/>
    <property type="match status" value="1"/>
</dbReference>
<evidence type="ECO:0000256" key="5">
    <source>
        <dbReference type="ARBA" id="ARBA00022741"/>
    </source>
</evidence>
<proteinExistence type="predicted"/>
<gene>
    <name evidence="12" type="ORF">AFK71_04395</name>
</gene>
<keyword evidence="8 9" id="KW-0472">Membrane</keyword>
<protein>
    <submittedName>
        <fullName evidence="12">ABC transporter ATP-binding protein</fullName>
    </submittedName>
</protein>
<dbReference type="RefSeq" id="WP_050350331.1">
    <property type="nucleotide sequence ID" value="NZ_CP073011.1"/>
</dbReference>
<dbReference type="Gene3D" id="3.40.50.300">
    <property type="entry name" value="P-loop containing nucleotide triphosphate hydrolases"/>
    <property type="match status" value="1"/>
</dbReference>
<feature type="transmembrane region" description="Helical" evidence="9">
    <location>
        <begin position="278"/>
        <end position="296"/>
    </location>
</feature>
<dbReference type="InterPro" id="IPR039421">
    <property type="entry name" value="Type_1_exporter"/>
</dbReference>
<dbReference type="FunFam" id="3.40.50.300:FF:000221">
    <property type="entry name" value="Multidrug ABC transporter ATP-binding protein"/>
    <property type="match status" value="1"/>
</dbReference>
<dbReference type="GeneID" id="66869797"/>
<accession>A0A0L0QU15</accession>
<dbReference type="GO" id="GO:0005524">
    <property type="term" value="F:ATP binding"/>
    <property type="evidence" value="ECO:0007669"/>
    <property type="project" value="UniProtKB-KW"/>
</dbReference>
<dbReference type="SUPFAM" id="SSF90123">
    <property type="entry name" value="ABC transporter transmembrane region"/>
    <property type="match status" value="1"/>
</dbReference>
<dbReference type="InterPro" id="IPR036640">
    <property type="entry name" value="ABC1_TM_sf"/>
</dbReference>
<keyword evidence="2" id="KW-0813">Transport</keyword>
<reference evidence="13" key="1">
    <citation type="submission" date="2015-07" db="EMBL/GenBank/DDBJ databases">
        <title>Fjat-10053 dsm26.</title>
        <authorList>
            <person name="Liu B."/>
            <person name="Wang J."/>
            <person name="Zhu Y."/>
            <person name="Liu G."/>
            <person name="Chen Q."/>
            <person name="Chen Z."/>
            <person name="Lan J."/>
            <person name="Che J."/>
            <person name="Ge C."/>
            <person name="Shi H."/>
            <person name="Pan Z."/>
            <person name="Liu X."/>
        </authorList>
    </citation>
    <scope>NUCLEOTIDE SEQUENCE [LARGE SCALE GENOMIC DNA]</scope>
    <source>
        <strain evidence="13">DSM 26</strain>
    </source>
</reference>
<evidence type="ECO:0000313" key="12">
    <source>
        <dbReference type="EMBL" id="KNE22046.1"/>
    </source>
</evidence>
<evidence type="ECO:0000256" key="4">
    <source>
        <dbReference type="ARBA" id="ARBA00022692"/>
    </source>
</evidence>
<feature type="transmembrane region" description="Helical" evidence="9">
    <location>
        <begin position="238"/>
        <end position="258"/>
    </location>
</feature>
<dbReference type="InterPro" id="IPR011527">
    <property type="entry name" value="ABC1_TM_dom"/>
</dbReference>
<dbReference type="GO" id="GO:0015421">
    <property type="term" value="F:ABC-type oligopeptide transporter activity"/>
    <property type="evidence" value="ECO:0007669"/>
    <property type="project" value="TreeGrafter"/>
</dbReference>
<feature type="transmembrane region" description="Helical" evidence="9">
    <location>
        <begin position="12"/>
        <end position="32"/>
    </location>
</feature>
<name>A0A0L0QU15_VIRPA</name>
<dbReference type="PROSITE" id="PS50929">
    <property type="entry name" value="ABC_TM1F"/>
    <property type="match status" value="1"/>
</dbReference>
<keyword evidence="4 9" id="KW-0812">Transmembrane</keyword>
<keyword evidence="7 9" id="KW-1133">Transmembrane helix</keyword>
<evidence type="ECO:0000256" key="2">
    <source>
        <dbReference type="ARBA" id="ARBA00022448"/>
    </source>
</evidence>
<dbReference type="PROSITE" id="PS50893">
    <property type="entry name" value="ABC_TRANSPORTER_2"/>
    <property type="match status" value="1"/>
</dbReference>
<dbReference type="Pfam" id="PF00664">
    <property type="entry name" value="ABC_membrane"/>
    <property type="match status" value="1"/>
</dbReference>
<evidence type="ECO:0000256" key="1">
    <source>
        <dbReference type="ARBA" id="ARBA00004651"/>
    </source>
</evidence>
<dbReference type="PATRIC" id="fig|1473.5.peg.3843"/>
<dbReference type="InterPro" id="IPR027417">
    <property type="entry name" value="P-loop_NTPase"/>
</dbReference>
<feature type="transmembrane region" description="Helical" evidence="9">
    <location>
        <begin position="52"/>
        <end position="76"/>
    </location>
</feature>
<feature type="domain" description="ABC transmembrane type-1" evidence="11">
    <location>
        <begin position="17"/>
        <end position="298"/>
    </location>
</feature>
<dbReference type="OrthoDB" id="9770415at2"/>
<dbReference type="AlphaFoldDB" id="A0A0L0QU15"/>
<sequence>MKTVLAFLKPYKLPASVAFMLMLVELAVELLLPFLLGKMINEGVVNQDLSTILVWGSIMIGLALIAFIAGIVNSFYASHVSWRFAYDLREKLFAKIQAFSFAHLNQYPTSALMTRFTNDIRQMQNTIYMMLRIMSKAPLIVIGGVTMAFVVNAKLALIFLISVPLLVVFVLWVLKVASKLFHQVQKSVDKLNQVMQENLSGMRLIKAFSRRNYEEERFKEANQSLADKTKSTFRFVEASMPVLLFVMNISLLFIIWFGNSQVTAGSTNVGDVVAIINYALRVSMSISMFTFIIMAFSRMRASTKRVSDILRIETDLQSTKTADTSAVINQGAISFQQIHFTYPEHDKSVLHGVSFNIKSGEKLAVMGATGAGKTSLFQLIPRLYDASSGTITIDNKDITTYPLDQLRNSIGYVPQSPLLFTGTIKENITWGKPSATSEEMIQAAKDAQIHETILQLEQQYETKVGQKGVNLSGGQKQRISIARALIRKPKILMLDDSTSALDLTTEAHLLEAIDTYHCTTLIITQKVSTAMRADRILLLDNGKILALGTHQSLLESSKLYQRIVESQFGKEVSYAK</sequence>
<dbReference type="GO" id="GO:0016887">
    <property type="term" value="F:ATP hydrolysis activity"/>
    <property type="evidence" value="ECO:0007669"/>
    <property type="project" value="InterPro"/>
</dbReference>
<feature type="transmembrane region" description="Helical" evidence="9">
    <location>
        <begin position="157"/>
        <end position="177"/>
    </location>
</feature>
<comment type="subcellular location">
    <subcellularLocation>
        <location evidence="1">Cell membrane</location>
        <topology evidence="1">Multi-pass membrane protein</topology>
    </subcellularLocation>
</comment>
<dbReference type="PANTHER" id="PTHR43394:SF1">
    <property type="entry name" value="ATP-BINDING CASSETTE SUB-FAMILY B MEMBER 10, MITOCHONDRIAL"/>
    <property type="match status" value="1"/>
</dbReference>
<dbReference type="Proteomes" id="UP000036780">
    <property type="component" value="Unassembled WGS sequence"/>
</dbReference>
<evidence type="ECO:0000313" key="13">
    <source>
        <dbReference type="Proteomes" id="UP000036780"/>
    </source>
</evidence>
<dbReference type="PROSITE" id="PS00211">
    <property type="entry name" value="ABC_TRANSPORTER_1"/>
    <property type="match status" value="1"/>
</dbReference>
<dbReference type="InterPro" id="IPR017871">
    <property type="entry name" value="ABC_transporter-like_CS"/>
</dbReference>
<keyword evidence="6 12" id="KW-0067">ATP-binding</keyword>
<dbReference type="Pfam" id="PF00005">
    <property type="entry name" value="ABC_tran"/>
    <property type="match status" value="1"/>
</dbReference>
<dbReference type="PANTHER" id="PTHR43394">
    <property type="entry name" value="ATP-DEPENDENT PERMEASE MDL1, MITOCHONDRIAL"/>
    <property type="match status" value="1"/>
</dbReference>
<evidence type="ECO:0000256" key="7">
    <source>
        <dbReference type="ARBA" id="ARBA00022989"/>
    </source>
</evidence>
<evidence type="ECO:0000256" key="8">
    <source>
        <dbReference type="ARBA" id="ARBA00023136"/>
    </source>
</evidence>
<feature type="domain" description="ABC transporter" evidence="10">
    <location>
        <begin position="333"/>
        <end position="566"/>
    </location>
</feature>
<organism evidence="12 13">
    <name type="scientific">Virgibacillus pantothenticus</name>
    <dbReference type="NCBI Taxonomy" id="1473"/>
    <lineage>
        <taxon>Bacteria</taxon>
        <taxon>Bacillati</taxon>
        <taxon>Bacillota</taxon>
        <taxon>Bacilli</taxon>
        <taxon>Bacillales</taxon>
        <taxon>Bacillaceae</taxon>
        <taxon>Virgibacillus</taxon>
    </lineage>
</organism>
<keyword evidence="3" id="KW-1003">Cell membrane</keyword>
<evidence type="ECO:0000256" key="3">
    <source>
        <dbReference type="ARBA" id="ARBA00022475"/>
    </source>
</evidence>
<feature type="transmembrane region" description="Helical" evidence="9">
    <location>
        <begin position="133"/>
        <end position="151"/>
    </location>
</feature>
<evidence type="ECO:0000256" key="6">
    <source>
        <dbReference type="ARBA" id="ARBA00022840"/>
    </source>
</evidence>
<keyword evidence="13" id="KW-1185">Reference proteome</keyword>
<keyword evidence="5" id="KW-0547">Nucleotide-binding</keyword>
<dbReference type="InterPro" id="IPR003593">
    <property type="entry name" value="AAA+_ATPase"/>
</dbReference>